<keyword evidence="7" id="KW-1015">Disulfide bond</keyword>
<evidence type="ECO:0000256" key="4">
    <source>
        <dbReference type="ARBA" id="ARBA00022729"/>
    </source>
</evidence>
<evidence type="ECO:0000256" key="8">
    <source>
        <dbReference type="SAM" id="MobiDB-lite"/>
    </source>
</evidence>
<dbReference type="GO" id="GO:0046872">
    <property type="term" value="F:metal ion binding"/>
    <property type="evidence" value="ECO:0007669"/>
    <property type="project" value="UniProtKB-KW"/>
</dbReference>
<feature type="region of interest" description="Disordered" evidence="8">
    <location>
        <begin position="29"/>
        <end position="64"/>
    </location>
</feature>
<keyword evidence="6" id="KW-0106">Calcium</keyword>
<keyword evidence="10" id="KW-1185">Reference proteome</keyword>
<dbReference type="Proteomes" id="UP000630097">
    <property type="component" value="Unassembled WGS sequence"/>
</dbReference>
<proteinExistence type="inferred from homology"/>
<protein>
    <submittedName>
        <fullName evidence="9">Tannase</fullName>
    </submittedName>
</protein>
<comment type="caution">
    <text evidence="9">The sequence shown here is derived from an EMBL/GenBank/DDBJ whole genome shotgun (WGS) entry which is preliminary data.</text>
</comment>
<organism evidence="9 10">
    <name type="scientific">Planotetraspora kaengkrachanensis</name>
    <dbReference type="NCBI Taxonomy" id="575193"/>
    <lineage>
        <taxon>Bacteria</taxon>
        <taxon>Bacillati</taxon>
        <taxon>Actinomycetota</taxon>
        <taxon>Actinomycetes</taxon>
        <taxon>Streptosporangiales</taxon>
        <taxon>Streptosporangiaceae</taxon>
        <taxon>Planotetraspora</taxon>
    </lineage>
</organism>
<evidence type="ECO:0000256" key="5">
    <source>
        <dbReference type="ARBA" id="ARBA00022801"/>
    </source>
</evidence>
<dbReference type="SUPFAM" id="SSF53474">
    <property type="entry name" value="alpha/beta-Hydrolases"/>
    <property type="match status" value="1"/>
</dbReference>
<evidence type="ECO:0000256" key="3">
    <source>
        <dbReference type="ARBA" id="ARBA00022723"/>
    </source>
</evidence>
<dbReference type="AlphaFoldDB" id="A0A8J3PTJ8"/>
<dbReference type="PANTHER" id="PTHR33938:SF8">
    <property type="entry name" value="CARBOXYLIC ESTER HYDROLASE"/>
    <property type="match status" value="1"/>
</dbReference>
<dbReference type="InterPro" id="IPR011118">
    <property type="entry name" value="Tannase/feruloyl_esterase"/>
</dbReference>
<dbReference type="Pfam" id="PF07519">
    <property type="entry name" value="Tannase"/>
    <property type="match status" value="1"/>
</dbReference>
<keyword evidence="5" id="KW-0378">Hydrolase</keyword>
<dbReference type="InterPro" id="IPR029058">
    <property type="entry name" value="AB_hydrolase_fold"/>
</dbReference>
<evidence type="ECO:0000313" key="9">
    <source>
        <dbReference type="EMBL" id="GIG80733.1"/>
    </source>
</evidence>
<evidence type="ECO:0000256" key="7">
    <source>
        <dbReference type="ARBA" id="ARBA00023157"/>
    </source>
</evidence>
<keyword evidence="2" id="KW-0719">Serine esterase</keyword>
<keyword evidence="3" id="KW-0479">Metal-binding</keyword>
<name>A0A8J3PTJ8_9ACTN</name>
<dbReference type="PANTHER" id="PTHR33938">
    <property type="entry name" value="FERULOYL ESTERASE B-RELATED"/>
    <property type="match status" value="1"/>
</dbReference>
<sequence length="610" mass="64466">MAPAVVDVAQQAVDRVPLALPAAQFEPPGVTRHLTLPPAGRYTRPRRRPGPGTPGSDPRVPPWGEAGTIHVKVAGMKRLIMLMVAAIVPLSAALAPTGADAAVHHGGDAASTVCSTLPVSAPPGAKIESVTAAAHAGGTVTFPDAPPLPTPAPITDVPAWCDITVTLTHPGANDHVNVKISLPRDPHKWTGRFQATGGSAYLAGDFGAPLVTAVKAGYVAAATDAGVGSSPIDVSGWALAPDGEVNTPLLKDFASRSLHDMAVVGKDVALKFYGSPVRYAYWNGCSTGGRQGFAEAQDHPGDFQGILADAPATDWDRFAVATLWSQVVFNEEKTYPTQCELEAFNTAAVKACDDLDGVKDGIIDDPASCHWDARRLVGVKVLCEGKEITITAADAEVVDKIWAGPVSPDGEKLWYGPNKGASFGYLAQVGVPFFVADNWVKYFVEKDPRFDTTTLTYRSFAQIFRRSQRDFNDVIGTGDPNLSAFRKAGGKLLSWHGQADELVPTQGSVDYRERVDRLMGGDKKVDDFYRLFLLPGVTHCGGGPGPQPTDALGALVQWVEKGQAPATLAAATTGADGRPVTRDVCRYPQVARYTGHGDPAAASSYRCVTT</sequence>
<evidence type="ECO:0000256" key="2">
    <source>
        <dbReference type="ARBA" id="ARBA00022487"/>
    </source>
</evidence>
<gene>
    <name evidence="9" type="ORF">Pka01_38600</name>
</gene>
<evidence type="ECO:0000256" key="6">
    <source>
        <dbReference type="ARBA" id="ARBA00022837"/>
    </source>
</evidence>
<accession>A0A8J3PTJ8</accession>
<dbReference type="EMBL" id="BONV01000015">
    <property type="protein sequence ID" value="GIG80733.1"/>
    <property type="molecule type" value="Genomic_DNA"/>
</dbReference>
<reference evidence="9 10" key="1">
    <citation type="submission" date="2021-01" db="EMBL/GenBank/DDBJ databases">
        <title>Whole genome shotgun sequence of Planotetraspora kaengkrachanensis NBRC 104272.</title>
        <authorList>
            <person name="Komaki H."/>
            <person name="Tamura T."/>
        </authorList>
    </citation>
    <scope>NUCLEOTIDE SEQUENCE [LARGE SCALE GENOMIC DNA]</scope>
    <source>
        <strain evidence="9 10">NBRC 104272</strain>
    </source>
</reference>
<evidence type="ECO:0000313" key="10">
    <source>
        <dbReference type="Proteomes" id="UP000630097"/>
    </source>
</evidence>
<dbReference type="GO" id="GO:0052689">
    <property type="term" value="F:carboxylic ester hydrolase activity"/>
    <property type="evidence" value="ECO:0007669"/>
    <property type="project" value="UniProtKB-KW"/>
</dbReference>
<keyword evidence="4" id="KW-0732">Signal</keyword>
<dbReference type="Gene3D" id="3.40.50.1820">
    <property type="entry name" value="alpha/beta hydrolase"/>
    <property type="match status" value="1"/>
</dbReference>
<evidence type="ECO:0000256" key="1">
    <source>
        <dbReference type="ARBA" id="ARBA00006249"/>
    </source>
</evidence>
<comment type="similarity">
    <text evidence="1">Belongs to the tannase family.</text>
</comment>